<protein>
    <submittedName>
        <fullName evidence="2">ParA family protein</fullName>
    </submittedName>
</protein>
<gene>
    <name evidence="2" type="ORF">ACFSBW_16340</name>
</gene>
<sequence>MVLPLTVYNQSGGQAKSTITRDLAGAFAEQELDVLIVDFDAQNGSVSNYLDLDEDKHNPDADDVTLHLIDQGKGPFEDLIRSVDGTQHIDVIPSHKRFNSVDDRLDDHAQYLKSGKPDGWEYPRYKRFLQILQQNDIQSEYDVILVDPNAKADEALYLALYATRNILIPAVPTRGGFESIQGVKNSTENFGDAMDITITNVGVVPTMVKKSKNIHQEYSQKIKETYPSPVYFKNLGAYEKAEDEFNTVFDHLKGQRMRDYNADIMPKFRTLAAYIAHRAGADLPNGGWDEDELFLGDGFWGEIDSSELAVKEPVTTEASQ</sequence>
<reference evidence="2 3" key="1">
    <citation type="journal article" date="2019" name="Int. J. Syst. Evol. Microbiol.">
        <title>The Global Catalogue of Microorganisms (GCM) 10K type strain sequencing project: providing services to taxonomists for standard genome sequencing and annotation.</title>
        <authorList>
            <consortium name="The Broad Institute Genomics Platform"/>
            <consortium name="The Broad Institute Genome Sequencing Center for Infectious Disease"/>
            <person name="Wu L."/>
            <person name="Ma J."/>
        </authorList>
    </citation>
    <scope>NUCLEOTIDE SEQUENCE [LARGE SCALE GENOMIC DNA]</scope>
    <source>
        <strain evidence="2 3">CGMCC 1.10593</strain>
    </source>
</reference>
<accession>A0ABD6DDL8</accession>
<dbReference type="Gene3D" id="3.40.50.300">
    <property type="entry name" value="P-loop containing nucleotide triphosphate hydrolases"/>
    <property type="match status" value="1"/>
</dbReference>
<dbReference type="Pfam" id="PF13614">
    <property type="entry name" value="AAA_31"/>
    <property type="match status" value="1"/>
</dbReference>
<evidence type="ECO:0000313" key="3">
    <source>
        <dbReference type="Proteomes" id="UP001597052"/>
    </source>
</evidence>
<feature type="domain" description="AAA" evidence="1">
    <location>
        <begin position="6"/>
        <end position="185"/>
    </location>
</feature>
<dbReference type="InterPro" id="IPR027417">
    <property type="entry name" value="P-loop_NTPase"/>
</dbReference>
<proteinExistence type="predicted"/>
<dbReference type="Proteomes" id="UP001597052">
    <property type="component" value="Unassembled WGS sequence"/>
</dbReference>
<name>A0ABD6DDL8_9EURY</name>
<dbReference type="InterPro" id="IPR050678">
    <property type="entry name" value="DNA_Partitioning_ATPase"/>
</dbReference>
<dbReference type="PANTHER" id="PTHR13696">
    <property type="entry name" value="P-LOOP CONTAINING NUCLEOSIDE TRIPHOSPHATE HYDROLASE"/>
    <property type="match status" value="1"/>
</dbReference>
<dbReference type="RefSeq" id="WP_256397161.1">
    <property type="nucleotide sequence ID" value="NZ_JANHDJ010000006.1"/>
</dbReference>
<keyword evidence="3" id="KW-1185">Reference proteome</keyword>
<dbReference type="SUPFAM" id="SSF52540">
    <property type="entry name" value="P-loop containing nucleoside triphosphate hydrolases"/>
    <property type="match status" value="1"/>
</dbReference>
<evidence type="ECO:0000313" key="2">
    <source>
        <dbReference type="EMBL" id="MFD1643445.1"/>
    </source>
</evidence>
<dbReference type="AlphaFoldDB" id="A0ABD6DDL8"/>
<dbReference type="EMBL" id="JBHUDM010000005">
    <property type="protein sequence ID" value="MFD1643445.1"/>
    <property type="molecule type" value="Genomic_DNA"/>
</dbReference>
<evidence type="ECO:0000259" key="1">
    <source>
        <dbReference type="Pfam" id="PF13614"/>
    </source>
</evidence>
<dbReference type="CDD" id="cd02042">
    <property type="entry name" value="ParAB_family"/>
    <property type="match status" value="1"/>
</dbReference>
<comment type="caution">
    <text evidence="2">The sequence shown here is derived from an EMBL/GenBank/DDBJ whole genome shotgun (WGS) entry which is preliminary data.</text>
</comment>
<dbReference type="PANTHER" id="PTHR13696:SF99">
    <property type="entry name" value="COBYRINIC ACID AC-DIAMIDE SYNTHASE"/>
    <property type="match status" value="1"/>
</dbReference>
<organism evidence="2 3">
    <name type="scientific">Halohasta litorea</name>
    <dbReference type="NCBI Taxonomy" id="869891"/>
    <lineage>
        <taxon>Archaea</taxon>
        <taxon>Methanobacteriati</taxon>
        <taxon>Methanobacteriota</taxon>
        <taxon>Stenosarchaea group</taxon>
        <taxon>Halobacteria</taxon>
        <taxon>Halobacteriales</taxon>
        <taxon>Haloferacaceae</taxon>
        <taxon>Halohasta</taxon>
    </lineage>
</organism>
<dbReference type="InterPro" id="IPR025669">
    <property type="entry name" value="AAA_dom"/>
</dbReference>